<feature type="region of interest" description="Disordered" evidence="4">
    <location>
        <begin position="1"/>
        <end position="85"/>
    </location>
</feature>
<dbReference type="PANTHER" id="PTHR45789">
    <property type="entry name" value="FI18025P1"/>
    <property type="match status" value="1"/>
</dbReference>
<dbReference type="AlphaFoldDB" id="A0A3G2S4S3"/>
<dbReference type="Gene3D" id="1.10.30.10">
    <property type="entry name" value="High mobility group box domain"/>
    <property type="match status" value="1"/>
</dbReference>
<dbReference type="InterPro" id="IPR009071">
    <property type="entry name" value="HMG_box_dom"/>
</dbReference>
<proteinExistence type="predicted"/>
<feature type="compositionally biased region" description="Low complexity" evidence="4">
    <location>
        <begin position="344"/>
        <end position="359"/>
    </location>
</feature>
<keyword evidence="7" id="KW-1185">Reference proteome</keyword>
<evidence type="ECO:0000256" key="4">
    <source>
        <dbReference type="SAM" id="MobiDB-lite"/>
    </source>
</evidence>
<feature type="region of interest" description="Disordered" evidence="4">
    <location>
        <begin position="144"/>
        <end position="164"/>
    </location>
</feature>
<feature type="DNA-binding region" description="HMG box" evidence="3">
    <location>
        <begin position="86"/>
        <end position="155"/>
    </location>
</feature>
<accession>A0A3G2S4S3</accession>
<gene>
    <name evidence="6" type="primary">ste11b</name>
    <name evidence="6" type="ORF">DNF11_1419</name>
</gene>
<evidence type="ECO:0000256" key="2">
    <source>
        <dbReference type="ARBA" id="ARBA00023242"/>
    </source>
</evidence>
<evidence type="ECO:0000259" key="5">
    <source>
        <dbReference type="PROSITE" id="PS50118"/>
    </source>
</evidence>
<feature type="region of interest" description="Disordered" evidence="4">
    <location>
        <begin position="324"/>
        <end position="359"/>
    </location>
</feature>
<dbReference type="OrthoDB" id="6247875at2759"/>
<dbReference type="STRING" id="425264.A0A3G2S4S3"/>
<feature type="domain" description="HMG box" evidence="5">
    <location>
        <begin position="86"/>
        <end position="155"/>
    </location>
</feature>
<evidence type="ECO:0000313" key="6">
    <source>
        <dbReference type="EMBL" id="AYO42369.1"/>
    </source>
</evidence>
<evidence type="ECO:0000256" key="1">
    <source>
        <dbReference type="ARBA" id="ARBA00023125"/>
    </source>
</evidence>
<feature type="region of interest" description="Disordered" evidence="4">
    <location>
        <begin position="192"/>
        <end position="276"/>
    </location>
</feature>
<dbReference type="SMART" id="SM00398">
    <property type="entry name" value="HMG"/>
    <property type="match status" value="1"/>
</dbReference>
<sequence>MSAATETPSTPTQVQTPSPTSTQSTSAQQPPPAGQQDLIDFLSSHRPAASHALSPLQQAESPAQPEPPAQPEAQTSHPRRQSAHHIKRPCNAFILFRSHAVTTNLVPKEVERDHRNISRIISHMWHNLNADERKMWEMQADIEKQRHRQQHPNYKYRPSSRRHVTNRRNIRRLSSTERQCERIADAILKSCGREGVTRHRPPKRSPRRPAALERVESNDSAFTSSPSLPPSPAWAIQSNASSPFRPNMTMSPQRPAGLRRSSSAPPCHTTLLKAPCPDTREMNEAFRWLFDAPTVSSHQSQVSTPSDLVASSAATTPHFDPCWHSSVSPAGSAPPPLRDRQVESPASTPSQTPSSSTTFAPSAVEQLEHFSLGPSALLLTSGIEDTPFSMAPTPPQATAPTPGSVVVSETPAIPPLFLPPVSPKTRLPADGHLLPTSIMPSMAEFDHPPSSPWAEMDTAALSAPWNPESDQERWLSVVPETRDWMLPPPLLMEGDFFHMT</sequence>
<dbReference type="SUPFAM" id="SSF47095">
    <property type="entry name" value="HMG-box"/>
    <property type="match status" value="1"/>
</dbReference>
<reference evidence="6 7" key="1">
    <citation type="submission" date="2018-10" db="EMBL/GenBank/DDBJ databases">
        <title>Complete genome sequence of Malassezia restricta CBS 7877.</title>
        <authorList>
            <person name="Morand S.C."/>
            <person name="Bertignac M."/>
            <person name="Iltis A."/>
            <person name="Kolder I."/>
            <person name="Pirovano W."/>
            <person name="Jourdain R."/>
            <person name="Clavaud C."/>
        </authorList>
    </citation>
    <scope>NUCLEOTIDE SEQUENCE [LARGE SCALE GENOMIC DNA]</scope>
    <source>
        <strain evidence="6 7">CBS 7877</strain>
    </source>
</reference>
<dbReference type="EMBL" id="CP033149">
    <property type="protein sequence ID" value="AYO42369.1"/>
    <property type="molecule type" value="Genomic_DNA"/>
</dbReference>
<dbReference type="CDD" id="cd01389">
    <property type="entry name" value="HMG-box_ROX1-like"/>
    <property type="match status" value="1"/>
</dbReference>
<dbReference type="InterPro" id="IPR051356">
    <property type="entry name" value="SOX/SOX-like_TF"/>
</dbReference>
<feature type="compositionally biased region" description="Polar residues" evidence="4">
    <location>
        <begin position="236"/>
        <end position="252"/>
    </location>
</feature>
<evidence type="ECO:0000256" key="3">
    <source>
        <dbReference type="PROSITE-ProRule" id="PRU00267"/>
    </source>
</evidence>
<organism evidence="6 7">
    <name type="scientific">Malassezia restricta (strain ATCC 96810 / NBRC 103918 / CBS 7877)</name>
    <name type="common">Seborrheic dermatitis infection agent</name>
    <dbReference type="NCBI Taxonomy" id="425264"/>
    <lineage>
        <taxon>Eukaryota</taxon>
        <taxon>Fungi</taxon>
        <taxon>Dikarya</taxon>
        <taxon>Basidiomycota</taxon>
        <taxon>Ustilaginomycotina</taxon>
        <taxon>Malasseziomycetes</taxon>
        <taxon>Malasseziales</taxon>
        <taxon>Malasseziaceae</taxon>
        <taxon>Malassezia</taxon>
    </lineage>
</organism>
<keyword evidence="1 3" id="KW-0238">DNA-binding</keyword>
<dbReference type="VEuPathDB" id="FungiDB:DNF11_1419"/>
<protein>
    <submittedName>
        <fullName evidence="6">Transcription factor ste11</fullName>
    </submittedName>
</protein>
<dbReference type="Pfam" id="PF00505">
    <property type="entry name" value="HMG_box"/>
    <property type="match status" value="1"/>
</dbReference>
<keyword evidence="2 3" id="KW-0539">Nucleus</keyword>
<feature type="compositionally biased region" description="Low complexity" evidence="4">
    <location>
        <begin position="7"/>
        <end position="28"/>
    </location>
</feature>
<dbReference type="PROSITE" id="PS50118">
    <property type="entry name" value="HMG_BOX_2"/>
    <property type="match status" value="1"/>
</dbReference>
<dbReference type="InterPro" id="IPR036910">
    <property type="entry name" value="HMG_box_dom_sf"/>
</dbReference>
<dbReference type="PANTHER" id="PTHR45789:SF2">
    <property type="entry name" value="FI18025P1"/>
    <property type="match status" value="1"/>
</dbReference>
<evidence type="ECO:0000313" key="7">
    <source>
        <dbReference type="Proteomes" id="UP000269793"/>
    </source>
</evidence>
<dbReference type="Proteomes" id="UP000269793">
    <property type="component" value="Chromosome II"/>
</dbReference>
<name>A0A3G2S4S3_MALR7</name>
<dbReference type="GO" id="GO:0000981">
    <property type="term" value="F:DNA-binding transcription factor activity, RNA polymerase II-specific"/>
    <property type="evidence" value="ECO:0007669"/>
    <property type="project" value="TreeGrafter"/>
</dbReference>
<dbReference type="GO" id="GO:0005634">
    <property type="term" value="C:nucleus"/>
    <property type="evidence" value="ECO:0007669"/>
    <property type="project" value="UniProtKB-UniRule"/>
</dbReference>
<feature type="compositionally biased region" description="Basic residues" evidence="4">
    <location>
        <begin position="198"/>
        <end position="207"/>
    </location>
</feature>
<dbReference type="GO" id="GO:0000978">
    <property type="term" value="F:RNA polymerase II cis-regulatory region sequence-specific DNA binding"/>
    <property type="evidence" value="ECO:0007669"/>
    <property type="project" value="TreeGrafter"/>
</dbReference>